<keyword evidence="9 11" id="KW-0057">Aromatic amino acid biosynthesis</keyword>
<dbReference type="RefSeq" id="WP_343882070.1">
    <property type="nucleotide sequence ID" value="NZ_BAAAIJ010000059.1"/>
</dbReference>
<accession>A0ABW4QCE0</accession>
<sequence length="175" mass="19003">MAAPGAGPVVFIGLMATGKSAVGASLAARLGWPFVDTDQLIVARHGRISTIFSQQGEQAFRTLEARVVAEVLTDAPEHQVVSLGGGAVLDEGTRTLLAGARVVFLDADLATVRRRITRDRSRPLLAGDPVEAWLRMDRERRPVYELLADCVLDTRGRTIDQLVAELIQQFQLTQS</sequence>
<feature type="binding site" evidence="11">
    <location>
        <position position="140"/>
    </location>
    <ligand>
        <name>substrate</name>
    </ligand>
</feature>
<keyword evidence="11" id="KW-0479">Metal-binding</keyword>
<comment type="function">
    <text evidence="11">Catalyzes the specific phosphorylation of the 3-hydroxyl group of shikimic acid using ATP as a cosubstrate.</text>
</comment>
<reference evidence="13" key="1">
    <citation type="journal article" date="2019" name="Int. J. Syst. Evol. Microbiol.">
        <title>The Global Catalogue of Microorganisms (GCM) 10K type strain sequencing project: providing services to taxonomists for standard genome sequencing and annotation.</title>
        <authorList>
            <consortium name="The Broad Institute Genomics Platform"/>
            <consortium name="The Broad Institute Genome Sequencing Center for Infectious Disease"/>
            <person name="Wu L."/>
            <person name="Ma J."/>
        </authorList>
    </citation>
    <scope>NUCLEOTIDE SEQUENCE [LARGE SCALE GENOMIC DNA]</scope>
    <source>
        <strain evidence="13">JCM 11496</strain>
    </source>
</reference>
<dbReference type="PROSITE" id="PS01128">
    <property type="entry name" value="SHIKIMATE_KINASE"/>
    <property type="match status" value="1"/>
</dbReference>
<evidence type="ECO:0000256" key="8">
    <source>
        <dbReference type="ARBA" id="ARBA00022840"/>
    </source>
</evidence>
<dbReference type="CDD" id="cd00464">
    <property type="entry name" value="SK"/>
    <property type="match status" value="1"/>
</dbReference>
<keyword evidence="5 11" id="KW-0808">Transferase</keyword>
<evidence type="ECO:0000256" key="6">
    <source>
        <dbReference type="ARBA" id="ARBA00022741"/>
    </source>
</evidence>
<evidence type="ECO:0000256" key="10">
    <source>
        <dbReference type="ARBA" id="ARBA00048567"/>
    </source>
</evidence>
<dbReference type="EC" id="2.7.1.71" evidence="3 11"/>
<dbReference type="PANTHER" id="PTHR21087">
    <property type="entry name" value="SHIKIMATE KINASE"/>
    <property type="match status" value="1"/>
</dbReference>
<feature type="binding site" evidence="11">
    <location>
        <position position="61"/>
    </location>
    <ligand>
        <name>substrate</name>
    </ligand>
</feature>
<dbReference type="EMBL" id="JBHUGA010000067">
    <property type="protein sequence ID" value="MFD1848388.1"/>
    <property type="molecule type" value="Genomic_DNA"/>
</dbReference>
<dbReference type="InterPro" id="IPR000623">
    <property type="entry name" value="Shikimate_kinase/TSH1"/>
</dbReference>
<evidence type="ECO:0000256" key="11">
    <source>
        <dbReference type="HAMAP-Rule" id="MF_00109"/>
    </source>
</evidence>
<dbReference type="HAMAP" id="MF_00109">
    <property type="entry name" value="Shikimate_kinase"/>
    <property type="match status" value="1"/>
</dbReference>
<comment type="catalytic activity">
    <reaction evidence="10 11">
        <text>shikimate + ATP = 3-phosphoshikimate + ADP + H(+)</text>
        <dbReference type="Rhea" id="RHEA:13121"/>
        <dbReference type="ChEBI" id="CHEBI:15378"/>
        <dbReference type="ChEBI" id="CHEBI:30616"/>
        <dbReference type="ChEBI" id="CHEBI:36208"/>
        <dbReference type="ChEBI" id="CHEBI:145989"/>
        <dbReference type="ChEBI" id="CHEBI:456216"/>
        <dbReference type="EC" id="2.7.1.71"/>
    </reaction>
</comment>
<dbReference type="SUPFAM" id="SSF52540">
    <property type="entry name" value="P-loop containing nucleoside triphosphate hydrolases"/>
    <property type="match status" value="1"/>
</dbReference>
<dbReference type="Pfam" id="PF01202">
    <property type="entry name" value="SKI"/>
    <property type="match status" value="1"/>
</dbReference>
<keyword evidence="4 11" id="KW-0028">Amino-acid biosynthesis</keyword>
<feature type="binding site" evidence="11">
    <location>
        <begin position="16"/>
        <end position="21"/>
    </location>
    <ligand>
        <name>ATP</name>
        <dbReference type="ChEBI" id="CHEBI:30616"/>
    </ligand>
</feature>
<feature type="binding site" evidence="11">
    <location>
        <position position="20"/>
    </location>
    <ligand>
        <name>Mg(2+)</name>
        <dbReference type="ChEBI" id="CHEBI:18420"/>
    </ligand>
</feature>
<comment type="subunit">
    <text evidence="11">Monomer.</text>
</comment>
<evidence type="ECO:0000256" key="9">
    <source>
        <dbReference type="ARBA" id="ARBA00023141"/>
    </source>
</evidence>
<feature type="binding site" evidence="11">
    <location>
        <position position="122"/>
    </location>
    <ligand>
        <name>ATP</name>
        <dbReference type="ChEBI" id="CHEBI:30616"/>
    </ligand>
</feature>
<organism evidence="12 13">
    <name type="scientific">Arthrobacter flavus</name>
    <dbReference type="NCBI Taxonomy" id="95172"/>
    <lineage>
        <taxon>Bacteria</taxon>
        <taxon>Bacillati</taxon>
        <taxon>Actinomycetota</taxon>
        <taxon>Actinomycetes</taxon>
        <taxon>Micrococcales</taxon>
        <taxon>Micrococcaceae</taxon>
        <taxon>Arthrobacter</taxon>
    </lineage>
</organism>
<name>A0ABW4QCE0_9MICC</name>
<dbReference type="Gene3D" id="3.40.50.300">
    <property type="entry name" value="P-loop containing nucleotide triphosphate hydrolases"/>
    <property type="match status" value="1"/>
</dbReference>
<dbReference type="GO" id="GO:0016301">
    <property type="term" value="F:kinase activity"/>
    <property type="evidence" value="ECO:0007669"/>
    <property type="project" value="UniProtKB-KW"/>
</dbReference>
<keyword evidence="7 11" id="KW-0418">Kinase</keyword>
<evidence type="ECO:0000313" key="13">
    <source>
        <dbReference type="Proteomes" id="UP001597307"/>
    </source>
</evidence>
<feature type="binding site" evidence="11">
    <location>
        <position position="85"/>
    </location>
    <ligand>
        <name>substrate</name>
    </ligand>
</feature>
<comment type="similarity">
    <text evidence="2 11">Belongs to the shikimate kinase family.</text>
</comment>
<dbReference type="InterPro" id="IPR023000">
    <property type="entry name" value="Shikimate_kinase_CS"/>
</dbReference>
<evidence type="ECO:0000256" key="4">
    <source>
        <dbReference type="ARBA" id="ARBA00022605"/>
    </source>
</evidence>
<evidence type="ECO:0000256" key="5">
    <source>
        <dbReference type="ARBA" id="ARBA00022679"/>
    </source>
</evidence>
<keyword evidence="11" id="KW-0460">Magnesium</keyword>
<keyword evidence="8 11" id="KW-0067">ATP-binding</keyword>
<protein>
    <recommendedName>
        <fullName evidence="3 11">Shikimate kinase</fullName>
        <shortName evidence="11">SK</shortName>
        <ecNumber evidence="3 11">2.7.1.71</ecNumber>
    </recommendedName>
</protein>
<comment type="subcellular location">
    <subcellularLocation>
        <location evidence="11">Cytoplasm</location>
    </subcellularLocation>
</comment>
<feature type="binding site" evidence="11">
    <location>
        <position position="38"/>
    </location>
    <ligand>
        <name>substrate</name>
    </ligand>
</feature>
<evidence type="ECO:0000256" key="7">
    <source>
        <dbReference type="ARBA" id="ARBA00022777"/>
    </source>
</evidence>
<evidence type="ECO:0000256" key="2">
    <source>
        <dbReference type="ARBA" id="ARBA00006997"/>
    </source>
</evidence>
<comment type="pathway">
    <text evidence="1 11">Metabolic intermediate biosynthesis; chorismate biosynthesis; chorismate from D-erythrose 4-phosphate and phosphoenolpyruvate: step 5/7.</text>
</comment>
<gene>
    <name evidence="11" type="primary">aroK</name>
    <name evidence="12" type="ORF">ACFSFX_17520</name>
</gene>
<comment type="caution">
    <text evidence="12">The sequence shown here is derived from an EMBL/GenBank/DDBJ whole genome shotgun (WGS) entry which is preliminary data.</text>
</comment>
<dbReference type="Proteomes" id="UP001597307">
    <property type="component" value="Unassembled WGS sequence"/>
</dbReference>
<feature type="binding site" evidence="11">
    <location>
        <position position="157"/>
    </location>
    <ligand>
        <name>ATP</name>
        <dbReference type="ChEBI" id="CHEBI:30616"/>
    </ligand>
</feature>
<dbReference type="PANTHER" id="PTHR21087:SF16">
    <property type="entry name" value="SHIKIMATE KINASE 1, CHLOROPLASTIC"/>
    <property type="match status" value="1"/>
</dbReference>
<keyword evidence="13" id="KW-1185">Reference proteome</keyword>
<dbReference type="InterPro" id="IPR031322">
    <property type="entry name" value="Shikimate/glucono_kinase"/>
</dbReference>
<keyword evidence="11" id="KW-0963">Cytoplasm</keyword>
<comment type="cofactor">
    <cofactor evidence="11">
        <name>Mg(2+)</name>
        <dbReference type="ChEBI" id="CHEBI:18420"/>
    </cofactor>
    <text evidence="11">Binds 1 Mg(2+) ion per subunit.</text>
</comment>
<evidence type="ECO:0000256" key="1">
    <source>
        <dbReference type="ARBA" id="ARBA00004842"/>
    </source>
</evidence>
<dbReference type="InterPro" id="IPR027417">
    <property type="entry name" value="P-loop_NTPase"/>
</dbReference>
<evidence type="ECO:0000313" key="12">
    <source>
        <dbReference type="EMBL" id="MFD1848388.1"/>
    </source>
</evidence>
<evidence type="ECO:0000256" key="3">
    <source>
        <dbReference type="ARBA" id="ARBA00012154"/>
    </source>
</evidence>
<keyword evidence="6 11" id="KW-0547">Nucleotide-binding</keyword>
<proteinExistence type="inferred from homology"/>
<dbReference type="PRINTS" id="PR01100">
    <property type="entry name" value="SHIKIMTKNASE"/>
</dbReference>